<keyword evidence="2" id="KW-0808">Transferase</keyword>
<dbReference type="GO" id="GO:0016020">
    <property type="term" value="C:membrane"/>
    <property type="evidence" value="ECO:0007669"/>
    <property type="project" value="InterPro"/>
</dbReference>
<evidence type="ECO:0000256" key="1">
    <source>
        <dbReference type="ARBA" id="ARBA00022676"/>
    </source>
</evidence>
<dbReference type="AlphaFoldDB" id="A0A9D2TNE0"/>
<gene>
    <name evidence="3" type="ORF">H9697_07805</name>
</gene>
<reference evidence="3" key="1">
    <citation type="journal article" date="2021" name="PeerJ">
        <title>Extensive microbial diversity within the chicken gut microbiome revealed by metagenomics and culture.</title>
        <authorList>
            <person name="Gilroy R."/>
            <person name="Ravi A."/>
            <person name="Getino M."/>
            <person name="Pursley I."/>
            <person name="Horton D.L."/>
            <person name="Alikhan N.F."/>
            <person name="Baker D."/>
            <person name="Gharbi K."/>
            <person name="Hall N."/>
            <person name="Watson M."/>
            <person name="Adriaenssens E.M."/>
            <person name="Foster-Nyarko E."/>
            <person name="Jarju S."/>
            <person name="Secka A."/>
            <person name="Antonio M."/>
            <person name="Oren A."/>
            <person name="Chaudhuri R.R."/>
            <person name="La Ragione R."/>
            <person name="Hildebrand F."/>
            <person name="Pallen M.J."/>
        </authorList>
    </citation>
    <scope>NUCLEOTIDE SEQUENCE</scope>
    <source>
        <strain evidence="3">CHK196-7946</strain>
    </source>
</reference>
<reference evidence="3" key="2">
    <citation type="submission" date="2021-04" db="EMBL/GenBank/DDBJ databases">
        <authorList>
            <person name="Gilroy R."/>
        </authorList>
    </citation>
    <scope>NUCLEOTIDE SEQUENCE</scope>
    <source>
        <strain evidence="3">CHK196-7946</strain>
    </source>
</reference>
<organism evidence="3 4">
    <name type="scientific">Candidatus Mediterraneibacter faecavium</name>
    <dbReference type="NCBI Taxonomy" id="2838668"/>
    <lineage>
        <taxon>Bacteria</taxon>
        <taxon>Bacillati</taxon>
        <taxon>Bacillota</taxon>
        <taxon>Clostridia</taxon>
        <taxon>Lachnospirales</taxon>
        <taxon>Lachnospiraceae</taxon>
        <taxon>Mediterraneibacter</taxon>
    </lineage>
</organism>
<proteinExistence type="predicted"/>
<accession>A0A9D2TNE0</accession>
<dbReference type="InterPro" id="IPR002516">
    <property type="entry name" value="Glyco_trans_11"/>
</dbReference>
<dbReference type="PANTHER" id="PTHR11927">
    <property type="entry name" value="GALACTOSIDE 2-L-FUCOSYLTRANSFERASE"/>
    <property type="match status" value="1"/>
</dbReference>
<keyword evidence="1" id="KW-0328">Glycosyltransferase</keyword>
<evidence type="ECO:0000313" key="3">
    <source>
        <dbReference type="EMBL" id="HJC74832.1"/>
    </source>
</evidence>
<comment type="caution">
    <text evidence="3">The sequence shown here is derived from an EMBL/GenBank/DDBJ whole genome shotgun (WGS) entry which is preliminary data.</text>
</comment>
<evidence type="ECO:0000256" key="2">
    <source>
        <dbReference type="ARBA" id="ARBA00022679"/>
    </source>
</evidence>
<evidence type="ECO:0000313" key="4">
    <source>
        <dbReference type="Proteomes" id="UP000823902"/>
    </source>
</evidence>
<dbReference type="Pfam" id="PF01531">
    <property type="entry name" value="Glyco_transf_11"/>
    <property type="match status" value="1"/>
</dbReference>
<dbReference type="GO" id="GO:0005975">
    <property type="term" value="P:carbohydrate metabolic process"/>
    <property type="evidence" value="ECO:0007669"/>
    <property type="project" value="InterPro"/>
</dbReference>
<name>A0A9D2TNE0_9FIRM</name>
<sequence>MIVLDVMCGMGNQMFQYAYARALQEQCDEKIFLTMVTAKRMNDNRSFSLIHCALKDSVSILPVWQQYILDIYFKLKMKFLGKKYTDLDPKEKYELLAKEGIYTTEKIYCYYGFPLCAKRMKYINGWWQTEKYFNSIARQIRRELLIKTPPSEQNIRMLNKIQSGESVCIHVRRGDYVSEKFSNELNICDKQYYRKAIAIIKSKVHEPIFYIFSTSHEDLEWIRNEWRLEENAVYVDLDNSDYEELRLMYSCKHFILANSTFSWWGAYLSQNENKIVIAPKIWNRRDDDFEDIYMREWMRI</sequence>
<dbReference type="CDD" id="cd11301">
    <property type="entry name" value="Fut1_Fut2_like"/>
    <property type="match status" value="1"/>
</dbReference>
<dbReference type="GO" id="GO:0008107">
    <property type="term" value="F:galactoside 2-alpha-L-fucosyltransferase activity"/>
    <property type="evidence" value="ECO:0007669"/>
    <property type="project" value="InterPro"/>
</dbReference>
<dbReference type="Proteomes" id="UP000823902">
    <property type="component" value="Unassembled WGS sequence"/>
</dbReference>
<dbReference type="EMBL" id="DWVY01000042">
    <property type="protein sequence ID" value="HJC74832.1"/>
    <property type="molecule type" value="Genomic_DNA"/>
</dbReference>
<dbReference type="PANTHER" id="PTHR11927:SF9">
    <property type="entry name" value="L-FUCOSYLTRANSFERASE"/>
    <property type="match status" value="1"/>
</dbReference>
<protein>
    <submittedName>
        <fullName evidence="3">Alpha-1,2-fucosyltransferase</fullName>
    </submittedName>
</protein>